<reference evidence="1 2" key="2">
    <citation type="submission" date="2018-11" db="EMBL/GenBank/DDBJ databases">
        <authorList>
            <consortium name="Pathogen Informatics"/>
        </authorList>
    </citation>
    <scope>NUCLEOTIDE SEQUENCE [LARGE SCALE GENOMIC DNA]</scope>
</reference>
<sequence>MNLSMQAFNAAPTPIKEEQLQQFNMSSCFNYSGLKLPACHPGTFSQPENIRAADPNRLVCMQKLWYQFLLYAGAMVFKIEGLVWGSSGGQYEVDFSAPLLTSKAASACKNSVNSVFTIPGGSEESRQLNEVRFRHVARRLTPPPRNEVLEQVQSSPSTMVMTIAVLTARKVSLCRVAAPLNFKQQPLTRRRHPSTTLVDQMTLCGNLA</sequence>
<proteinExistence type="predicted"/>
<evidence type="ECO:0000313" key="2">
    <source>
        <dbReference type="Proteomes" id="UP000271162"/>
    </source>
</evidence>
<dbReference type="EMBL" id="UYSL01027858">
    <property type="protein sequence ID" value="VDL87128.1"/>
    <property type="molecule type" value="Genomic_DNA"/>
</dbReference>
<dbReference type="Proteomes" id="UP000271162">
    <property type="component" value="Unassembled WGS sequence"/>
</dbReference>
<reference evidence="3" key="1">
    <citation type="submission" date="2017-02" db="UniProtKB">
        <authorList>
            <consortium name="WormBaseParasite"/>
        </authorList>
    </citation>
    <scope>IDENTIFICATION</scope>
</reference>
<evidence type="ECO:0000313" key="1">
    <source>
        <dbReference type="EMBL" id="VDL87128.1"/>
    </source>
</evidence>
<accession>A0A0N4YYM7</accession>
<dbReference type="AlphaFoldDB" id="A0A0N4YYM7"/>
<gene>
    <name evidence="1" type="ORF">NBR_LOCUS22350</name>
</gene>
<name>A0A0N4YYM7_NIPBR</name>
<evidence type="ECO:0000313" key="3">
    <source>
        <dbReference type="WBParaSite" id="NBR_0002234901-mRNA-1"/>
    </source>
</evidence>
<dbReference type="WBParaSite" id="NBR_0002234901-mRNA-1">
    <property type="protein sequence ID" value="NBR_0002234901-mRNA-1"/>
    <property type="gene ID" value="NBR_0002234901"/>
</dbReference>
<organism evidence="3">
    <name type="scientific">Nippostrongylus brasiliensis</name>
    <name type="common">Rat hookworm</name>
    <dbReference type="NCBI Taxonomy" id="27835"/>
    <lineage>
        <taxon>Eukaryota</taxon>
        <taxon>Metazoa</taxon>
        <taxon>Ecdysozoa</taxon>
        <taxon>Nematoda</taxon>
        <taxon>Chromadorea</taxon>
        <taxon>Rhabditida</taxon>
        <taxon>Rhabditina</taxon>
        <taxon>Rhabditomorpha</taxon>
        <taxon>Strongyloidea</taxon>
        <taxon>Heligmosomidae</taxon>
        <taxon>Nippostrongylus</taxon>
    </lineage>
</organism>
<keyword evidence="2" id="KW-1185">Reference proteome</keyword>
<protein>
    <submittedName>
        <fullName evidence="1 3">Uncharacterized protein</fullName>
    </submittedName>
</protein>